<dbReference type="InterPro" id="IPR023324">
    <property type="entry name" value="BH2638-like_sf"/>
</dbReference>
<keyword evidence="2" id="KW-1185">Reference proteome</keyword>
<name>A0A0R1W4G0_9LACO</name>
<protein>
    <submittedName>
        <fullName evidence="1">Uncharacterized protein</fullName>
    </submittedName>
</protein>
<dbReference type="PIRSF" id="PIRSF037260">
    <property type="entry name" value="UPF0223"/>
    <property type="match status" value="1"/>
</dbReference>
<comment type="caution">
    <text evidence="1">The sequence shown here is derived from an EMBL/GenBank/DDBJ whole genome shotgun (WGS) entry which is preliminary data.</text>
</comment>
<dbReference type="EMBL" id="AZFX01000040">
    <property type="protein sequence ID" value="KRM10230.1"/>
    <property type="molecule type" value="Genomic_DNA"/>
</dbReference>
<proteinExistence type="predicted"/>
<organism evidence="1 2">
    <name type="scientific">Lapidilactobacillus concavus DSM 17758</name>
    <dbReference type="NCBI Taxonomy" id="1423735"/>
    <lineage>
        <taxon>Bacteria</taxon>
        <taxon>Bacillati</taxon>
        <taxon>Bacillota</taxon>
        <taxon>Bacilli</taxon>
        <taxon>Lactobacillales</taxon>
        <taxon>Lactobacillaceae</taxon>
        <taxon>Lapidilactobacillus</taxon>
    </lineage>
</organism>
<dbReference type="Gene3D" id="1.10.220.80">
    <property type="entry name" value="BH2638-like"/>
    <property type="match status" value="1"/>
</dbReference>
<dbReference type="STRING" id="1423735.FC15_GL001461"/>
<evidence type="ECO:0000313" key="2">
    <source>
        <dbReference type="Proteomes" id="UP000051315"/>
    </source>
</evidence>
<gene>
    <name evidence="1" type="ORF">FC15_GL001461</name>
</gene>
<dbReference type="Proteomes" id="UP000051315">
    <property type="component" value="Unassembled WGS sequence"/>
</dbReference>
<evidence type="ECO:0000313" key="1">
    <source>
        <dbReference type="EMBL" id="KRM10230.1"/>
    </source>
</evidence>
<dbReference type="PATRIC" id="fig|1423735.3.peg.1511"/>
<reference evidence="1 2" key="1">
    <citation type="journal article" date="2015" name="Genome Announc.">
        <title>Expanding the biotechnology potential of lactobacilli through comparative genomics of 213 strains and associated genera.</title>
        <authorList>
            <person name="Sun Z."/>
            <person name="Harris H.M."/>
            <person name="McCann A."/>
            <person name="Guo C."/>
            <person name="Argimon S."/>
            <person name="Zhang W."/>
            <person name="Yang X."/>
            <person name="Jeffery I.B."/>
            <person name="Cooney J.C."/>
            <person name="Kagawa T.F."/>
            <person name="Liu W."/>
            <person name="Song Y."/>
            <person name="Salvetti E."/>
            <person name="Wrobel A."/>
            <person name="Rasinkangas P."/>
            <person name="Parkhill J."/>
            <person name="Rea M.C."/>
            <person name="O'Sullivan O."/>
            <person name="Ritari J."/>
            <person name="Douillard F.P."/>
            <person name="Paul Ross R."/>
            <person name="Yang R."/>
            <person name="Briner A.E."/>
            <person name="Felis G.E."/>
            <person name="de Vos W.M."/>
            <person name="Barrangou R."/>
            <person name="Klaenhammer T.R."/>
            <person name="Caufield P.W."/>
            <person name="Cui Y."/>
            <person name="Zhang H."/>
            <person name="O'Toole P.W."/>
        </authorList>
    </citation>
    <scope>NUCLEOTIDE SEQUENCE [LARGE SCALE GENOMIC DNA]</scope>
    <source>
        <strain evidence="1 2">DSM 17758</strain>
    </source>
</reference>
<dbReference type="RefSeq" id="WP_057824358.1">
    <property type="nucleotide sequence ID" value="NZ_AZFX01000040.1"/>
</dbReference>
<dbReference type="AlphaFoldDB" id="A0A0R1W4G0"/>
<accession>A0A0R1W4G0</accession>
<sequence length="96" mass="11312">MKQNYSYPLDPDWSNEELLTVMKIFNDVESAYEGHLNVEKYLADWHAYQQVVPAKMTQKQIDREFEETTSYSIYRVTQAALHSSAKTIHLTSEDRH</sequence>
<dbReference type="InterPro" id="IPR007920">
    <property type="entry name" value="UPF0223"/>
</dbReference>
<dbReference type="OrthoDB" id="1649074at2"/>
<dbReference type="Pfam" id="PF05256">
    <property type="entry name" value="UPF0223"/>
    <property type="match status" value="1"/>
</dbReference>
<dbReference type="SUPFAM" id="SSF158504">
    <property type="entry name" value="BH2638-like"/>
    <property type="match status" value="1"/>
</dbReference>
<dbReference type="NCBIfam" id="NF003353">
    <property type="entry name" value="PRK04387.1"/>
    <property type="match status" value="1"/>
</dbReference>